<evidence type="ECO:0000256" key="4">
    <source>
        <dbReference type="ARBA" id="ARBA00023242"/>
    </source>
</evidence>
<keyword evidence="4" id="KW-0539">Nucleus</keyword>
<reference evidence="5" key="1">
    <citation type="journal article" date="2020" name="J. Eukaryot. Microbiol.">
        <title>De novo Sequencing, Assembly and Annotation of the Transcriptome for the Free-Living Testate Amoeba Arcella intermedia.</title>
        <authorList>
            <person name="Ribeiro G.M."/>
            <person name="Porfirio-Sousa A.L."/>
            <person name="Maurer-Alcala X.X."/>
            <person name="Katz L.A."/>
            <person name="Lahr D.J.G."/>
        </authorList>
    </citation>
    <scope>NUCLEOTIDE SEQUENCE</scope>
</reference>
<accession>A0A6B2KWM2</accession>
<proteinExistence type="inferred from homology"/>
<evidence type="ECO:0000256" key="1">
    <source>
        <dbReference type="ARBA" id="ARBA00004123"/>
    </source>
</evidence>
<comment type="similarity">
    <text evidence="2">Belongs to the NUP186/NUP192/NUP205 family.</text>
</comment>
<dbReference type="GO" id="GO:0005643">
    <property type="term" value="C:nuclear pore"/>
    <property type="evidence" value="ECO:0007669"/>
    <property type="project" value="InterPro"/>
</dbReference>
<comment type="subcellular location">
    <subcellularLocation>
        <location evidence="1">Nucleus</location>
    </subcellularLocation>
</comment>
<evidence type="ECO:0000256" key="2">
    <source>
        <dbReference type="ARBA" id="ARBA00005892"/>
    </source>
</evidence>
<keyword evidence="3" id="KW-0813">Transport</keyword>
<sequence>MKDTLYSTSISRKSVVHFLNCYKPYWLNYLVFEPKDDHIRKDIKQNKRVTINGEEFKVLDSSHIEQMSDTLNLNESICAEIISLCLEDSKKSKKPLVEHSIRYYTTQRMYFRGCLDLLFSVLNNDDLPLDDIRELVIQFVFQLLRENLVQSVIEYIKNLLDLSRFDGDTIEWRSAERMASVELLFRIFLTTKMSREDLVQVTDLLHKASLSYSKLRTPFLTEYVDDKKRVMERAMYTTCSILTMVVTIGLDCSPERAEVPFAWAPQGRHIMERTEDILFIKDMDELIRREGWNSEFQSIVTLAWCFYRIFMKGSDNPDTQIDALYELAKEKGVWKALRCMILHWLHDNTSILPTLFLVMDSFFSSFLSLMGKKVGDMKREEYRLPSRNLETSSTFSDLIKFVTLLYKNKPELTEKFWLTPSHHSRFIHVVGESLYHHLFLPYLKMFAVISGSPLSAPYANRYLLSSHSMSFTWENFFSILKRYSKEQGYSTVVQVQKGPLYFPEKVDFLERGYSGQWDHSDFHVGAQKQKATGTQEVLKEQNIIAILRIIKGIVANDANARNLVVSHTTWDVLNSLFTILRSPVLPALKAQILDVLRGLSVGTENVTLIWNLLEKVEMVSTKRAGIRVELEELETNDEKYPLTEAFLDLFNTLISFHIPKELGIASREPGITPYLDFVVKDVFGHFNSRPYRKEEYKWRIAEKATSIFLRLLQDYEVTKEDFQDPKTPPFREPNVSKLGATAKPPGYTLMTLFLTPSELLQRVIEIIQDGVDHWGVDRKPQGEHRAQMLATVANVLQIILVVLKKQAKFIDYQLSSLYPLMLTPLHDLLFDSSSLVPIAKYITADEDHIRLYSIKILNQLSKEYVNPKRMIYMLVVSGCQQLMVEWYGSCLDEIPSIIPYLDGTQDPGIYTSDNSLHMAILQLLEENLQYTYPSLTHFLLNMDCSVDSLPNSMEFGDTNPLEVIVSKLESSIFAQESPMIAEQFHKFVYGLCKNPTTSQVAFLLLRTRSHPFFLLQVNNLSVEIPPVNMAEHFNWRAWLMKTLAKEIFETSVEKQTYTQKLLDALFVTGREVGVDSYEFSKYTHDIGEEHRMIMITLLDFLDLKNLPENDIILKNETYPGCIITDGELEQIDIPLYYSYLRNEQKKKNIPPEKVESFITTQMNLAHSINRQKRLLFSTKHFLDGWKQLLSVTMKSFYVLLPEHAREAILYRLSDALLSKLNSGKAYDQKVLVAFASAFMIVMNQLQDLKVHQITFVVHDTQIQEVYQKFLPVRQLHNIFAVLVQVVMNPKVGNQARTFLYGALSKYFTITQKPISMDPREFEIVHAEKEDQWKRVEFGNHGILERGGDKLIAIVAKDAFLTIKEDNNSCLVVSTAFALLGLIMHFNPQKFFNVLTSTGYLRNYLDSIVNEDFGRVFREMLNSNNLCDYVTVYHSKLSMLNRVASNVEGAACLMDFNVIQILDKCPLLTRRPEDQGIEAYYDSLCEPILRLITSLLLSLPFHQELIFNVAVFISKHSELFLSILRDQTQGNINSLRQLKVTTTLFCLLTKNIRSIPEDKANELHNRFHEPLLLLLSKYSVTEKWQLRFGFNEGKLPVNIKSDIENFVNIIISNILEYAYLISYPHGTVRTRQFNIERVIFSSSLSYSPPTKKPRHEINFFGTFQFAIGTQIPPISLLIYLLGQTVTKALGVINRDQEIKKRINERNNHSEKDFEDILGGTLNNVPRVISNNIELKKHLYYSLEMMLLLLYGHFMLFLEKKKDVVDGSLIGFTPMSSKERESFKREAAALLITDPPLIFEKLTNLPKLDGSDIISVLVNNLQSLLTTE</sequence>
<evidence type="ECO:0000256" key="3">
    <source>
        <dbReference type="ARBA" id="ARBA00022448"/>
    </source>
</evidence>
<organism evidence="5">
    <name type="scientific">Arcella intermedia</name>
    <dbReference type="NCBI Taxonomy" id="1963864"/>
    <lineage>
        <taxon>Eukaryota</taxon>
        <taxon>Amoebozoa</taxon>
        <taxon>Tubulinea</taxon>
        <taxon>Elardia</taxon>
        <taxon>Arcellinida</taxon>
        <taxon>Sphaerothecina</taxon>
        <taxon>Arcellidae</taxon>
        <taxon>Arcella</taxon>
    </lineage>
</organism>
<evidence type="ECO:0000313" key="5">
    <source>
        <dbReference type="EMBL" id="NDV28988.1"/>
    </source>
</evidence>
<dbReference type="InterPro" id="IPR021827">
    <property type="entry name" value="Nup186/Nup192/Nup205"/>
</dbReference>
<protein>
    <submittedName>
        <fullName evidence="5">Uncharacterized protein</fullName>
    </submittedName>
</protein>
<dbReference type="PANTHER" id="PTHR31344:SF0">
    <property type="entry name" value="NUCLEAR PORE COMPLEX PROTEIN NUP205"/>
    <property type="match status" value="1"/>
</dbReference>
<dbReference type="EMBL" id="GIBP01000019">
    <property type="protein sequence ID" value="NDV28988.1"/>
    <property type="molecule type" value="Transcribed_RNA"/>
</dbReference>
<name>A0A6B2KWM2_9EUKA</name>
<dbReference type="PANTHER" id="PTHR31344">
    <property type="entry name" value="NUCLEAR PORE COMPLEX PROTEIN NUP205"/>
    <property type="match status" value="1"/>
</dbReference>
<dbReference type="Pfam" id="PF11894">
    <property type="entry name" value="Nup192"/>
    <property type="match status" value="1"/>
</dbReference>